<reference evidence="2 3" key="1">
    <citation type="submission" date="2018-09" db="EMBL/GenBank/DDBJ databases">
        <authorList>
            <person name="Zhu H."/>
        </authorList>
    </citation>
    <scope>NUCLEOTIDE SEQUENCE [LARGE SCALE GENOMIC DNA]</scope>
    <source>
        <strain evidence="2 3">K2W22B-5</strain>
    </source>
</reference>
<evidence type="ECO:0000313" key="2">
    <source>
        <dbReference type="EMBL" id="RJF84834.1"/>
    </source>
</evidence>
<protein>
    <recommendedName>
        <fullName evidence="4">DNA-binding protein</fullName>
    </recommendedName>
</protein>
<evidence type="ECO:0000313" key="3">
    <source>
        <dbReference type="Proteomes" id="UP000283458"/>
    </source>
</evidence>
<comment type="caution">
    <text evidence="2">The sequence shown here is derived from an EMBL/GenBank/DDBJ whole genome shotgun (WGS) entry which is preliminary data.</text>
</comment>
<proteinExistence type="predicted"/>
<name>A0A418W4F3_9PROT</name>
<gene>
    <name evidence="2" type="ORF">D3877_10170</name>
</gene>
<evidence type="ECO:0000256" key="1">
    <source>
        <dbReference type="SAM" id="MobiDB-lite"/>
    </source>
</evidence>
<feature type="compositionally biased region" description="Basic and acidic residues" evidence="1">
    <location>
        <begin position="61"/>
        <end position="71"/>
    </location>
</feature>
<dbReference type="Proteomes" id="UP000283458">
    <property type="component" value="Unassembled WGS sequence"/>
</dbReference>
<organism evidence="2 3">
    <name type="scientific">Azospirillum cavernae</name>
    <dbReference type="NCBI Taxonomy" id="2320860"/>
    <lineage>
        <taxon>Bacteria</taxon>
        <taxon>Pseudomonadati</taxon>
        <taxon>Pseudomonadota</taxon>
        <taxon>Alphaproteobacteria</taxon>
        <taxon>Rhodospirillales</taxon>
        <taxon>Azospirillaceae</taxon>
        <taxon>Azospirillum</taxon>
    </lineage>
</organism>
<feature type="compositionally biased region" description="Basic and acidic residues" evidence="1">
    <location>
        <begin position="21"/>
        <end position="49"/>
    </location>
</feature>
<feature type="region of interest" description="Disordered" evidence="1">
    <location>
        <begin position="21"/>
        <end position="71"/>
    </location>
</feature>
<dbReference type="AlphaFoldDB" id="A0A418W4F3"/>
<sequence>MLSRDQAARYVGVSPVQFDREVSTGRWPTPERRGSRVTWDRRLIDRAQDKNSGIVASSESSAHEPTVDPWA</sequence>
<accession>A0A418W4F3</accession>
<feature type="compositionally biased region" description="Polar residues" evidence="1">
    <location>
        <begin position="50"/>
        <end position="60"/>
    </location>
</feature>
<keyword evidence="3" id="KW-1185">Reference proteome</keyword>
<dbReference type="EMBL" id="QYUL01000001">
    <property type="protein sequence ID" value="RJF84834.1"/>
    <property type="molecule type" value="Genomic_DNA"/>
</dbReference>
<evidence type="ECO:0008006" key="4">
    <source>
        <dbReference type="Google" id="ProtNLM"/>
    </source>
</evidence>